<evidence type="ECO:0000313" key="4">
    <source>
        <dbReference type="Proteomes" id="UP000800035"/>
    </source>
</evidence>
<feature type="domain" description="Calcineurin-like phosphoesterase" evidence="2">
    <location>
        <begin position="112"/>
        <end position="284"/>
    </location>
</feature>
<dbReference type="InterPro" id="IPR004843">
    <property type="entry name" value="Calcineurin-like_PHP"/>
</dbReference>
<dbReference type="SUPFAM" id="SSF56300">
    <property type="entry name" value="Metallo-dependent phosphatases"/>
    <property type="match status" value="1"/>
</dbReference>
<protein>
    <submittedName>
        <fullName evidence="3">Metallo-dependent phosphatase</fullName>
    </submittedName>
</protein>
<feature type="compositionally biased region" description="Polar residues" evidence="1">
    <location>
        <begin position="483"/>
        <end position="506"/>
    </location>
</feature>
<dbReference type="PANTHER" id="PTHR32440:SF11">
    <property type="entry name" value="METALLOPHOSPHOESTERASE DOMAIN-CONTAINING PROTEIN"/>
    <property type="match status" value="1"/>
</dbReference>
<organism evidence="3 4">
    <name type="scientific">Byssothecium circinans</name>
    <dbReference type="NCBI Taxonomy" id="147558"/>
    <lineage>
        <taxon>Eukaryota</taxon>
        <taxon>Fungi</taxon>
        <taxon>Dikarya</taxon>
        <taxon>Ascomycota</taxon>
        <taxon>Pezizomycotina</taxon>
        <taxon>Dothideomycetes</taxon>
        <taxon>Pleosporomycetidae</taxon>
        <taxon>Pleosporales</taxon>
        <taxon>Massarineae</taxon>
        <taxon>Massarinaceae</taxon>
        <taxon>Byssothecium</taxon>
    </lineage>
</organism>
<evidence type="ECO:0000259" key="2">
    <source>
        <dbReference type="Pfam" id="PF00149"/>
    </source>
</evidence>
<accession>A0A6A5TQV1</accession>
<dbReference type="Pfam" id="PF00149">
    <property type="entry name" value="Metallophos"/>
    <property type="match status" value="1"/>
</dbReference>
<dbReference type="AlphaFoldDB" id="A0A6A5TQV1"/>
<gene>
    <name evidence="3" type="ORF">CC80DRAFT_448933</name>
</gene>
<dbReference type="OrthoDB" id="783096at2759"/>
<name>A0A6A5TQV1_9PLEO</name>
<dbReference type="PANTHER" id="PTHR32440">
    <property type="entry name" value="PHOSPHATASE DCR2-RELATED-RELATED"/>
    <property type="match status" value="1"/>
</dbReference>
<dbReference type="CDD" id="cd07383">
    <property type="entry name" value="MPP_Dcr2"/>
    <property type="match status" value="1"/>
</dbReference>
<proteinExistence type="predicted"/>
<evidence type="ECO:0000256" key="1">
    <source>
        <dbReference type="SAM" id="MobiDB-lite"/>
    </source>
</evidence>
<evidence type="ECO:0000313" key="3">
    <source>
        <dbReference type="EMBL" id="KAF1954634.1"/>
    </source>
</evidence>
<feature type="compositionally biased region" description="Basic and acidic residues" evidence="1">
    <location>
        <begin position="507"/>
        <end position="517"/>
    </location>
</feature>
<dbReference type="Gene3D" id="3.60.21.10">
    <property type="match status" value="1"/>
</dbReference>
<sequence length="517" mass="56735">MPPSSFRNAFPISNPGHSPTSSHFPFQQDDEITSKTTFLSFALHSFNALPLRRRIVLLSTFIIGVLLTAIMKQESLIWLLTATAGAAPILGWEQGSVFDYSGLRFGHDGRFQITVFSDLHLGDGARPGTDWPTIGVMDNVLWSEPGTDLVVLNGDLISCEWVDQNTANGLVDMIIDPLIRRNMPFTATFGNHDASRTCSTKLLADRMWSKGNSPSHQLTWTANSLGTQYEGVGASNYYIPIYSSSGSGNPELKMLLWFFDSKGGAKFDPEHDVKPEPESDWVSEKVVSWFKLTRDQIRADHGGKVIPSLAFVHIPLSITEAFRKSGQRTETTEPGISEEIINVQADDIPGGDLNFLQALSETEGLIAAFSGHDHKIDWCMKYSSTRPVQGFNPPTSANDMSLCFGRHTGYGGYSDYERGAREIIVQEDKLGQNIVDTYIRLEGGRVSGYVTLNSTFGLDQYPPVQKNKSWVNTEDQAAAEKSSFVTPSKPTSTSGDAPTSKATSNNDFHDGEGDANA</sequence>
<reference evidence="3" key="1">
    <citation type="journal article" date="2020" name="Stud. Mycol.">
        <title>101 Dothideomycetes genomes: a test case for predicting lifestyles and emergence of pathogens.</title>
        <authorList>
            <person name="Haridas S."/>
            <person name="Albert R."/>
            <person name="Binder M."/>
            <person name="Bloem J."/>
            <person name="Labutti K."/>
            <person name="Salamov A."/>
            <person name="Andreopoulos B."/>
            <person name="Baker S."/>
            <person name="Barry K."/>
            <person name="Bills G."/>
            <person name="Bluhm B."/>
            <person name="Cannon C."/>
            <person name="Castanera R."/>
            <person name="Culley D."/>
            <person name="Daum C."/>
            <person name="Ezra D."/>
            <person name="Gonzalez J."/>
            <person name="Henrissat B."/>
            <person name="Kuo A."/>
            <person name="Liang C."/>
            <person name="Lipzen A."/>
            <person name="Lutzoni F."/>
            <person name="Magnuson J."/>
            <person name="Mondo S."/>
            <person name="Nolan M."/>
            <person name="Ohm R."/>
            <person name="Pangilinan J."/>
            <person name="Park H.-J."/>
            <person name="Ramirez L."/>
            <person name="Alfaro M."/>
            <person name="Sun H."/>
            <person name="Tritt A."/>
            <person name="Yoshinaga Y."/>
            <person name="Zwiers L.-H."/>
            <person name="Turgeon B."/>
            <person name="Goodwin S."/>
            <person name="Spatafora J."/>
            <person name="Crous P."/>
            <person name="Grigoriev I."/>
        </authorList>
    </citation>
    <scope>NUCLEOTIDE SEQUENCE</scope>
    <source>
        <strain evidence="3">CBS 675.92</strain>
    </source>
</reference>
<dbReference type="InterPro" id="IPR029052">
    <property type="entry name" value="Metallo-depent_PP-like"/>
</dbReference>
<dbReference type="Proteomes" id="UP000800035">
    <property type="component" value="Unassembled WGS sequence"/>
</dbReference>
<feature type="region of interest" description="Disordered" evidence="1">
    <location>
        <begin position="472"/>
        <end position="517"/>
    </location>
</feature>
<dbReference type="GO" id="GO:0005737">
    <property type="term" value="C:cytoplasm"/>
    <property type="evidence" value="ECO:0007669"/>
    <property type="project" value="TreeGrafter"/>
</dbReference>
<dbReference type="EMBL" id="ML976998">
    <property type="protein sequence ID" value="KAF1954634.1"/>
    <property type="molecule type" value="Genomic_DNA"/>
</dbReference>
<keyword evidence="4" id="KW-1185">Reference proteome</keyword>
<dbReference type="GO" id="GO:0016788">
    <property type="term" value="F:hydrolase activity, acting on ester bonds"/>
    <property type="evidence" value="ECO:0007669"/>
    <property type="project" value="TreeGrafter"/>
</dbReference>